<comment type="caution">
    <text evidence="1">The sequence shown here is derived from an EMBL/GenBank/DDBJ whole genome shotgun (WGS) entry which is preliminary data.</text>
</comment>
<dbReference type="Proteomes" id="UP001633002">
    <property type="component" value="Unassembled WGS sequence"/>
</dbReference>
<evidence type="ECO:0000313" key="2">
    <source>
        <dbReference type="Proteomes" id="UP001633002"/>
    </source>
</evidence>
<organism evidence="1 2">
    <name type="scientific">Riccia sorocarpa</name>
    <dbReference type="NCBI Taxonomy" id="122646"/>
    <lineage>
        <taxon>Eukaryota</taxon>
        <taxon>Viridiplantae</taxon>
        <taxon>Streptophyta</taxon>
        <taxon>Embryophyta</taxon>
        <taxon>Marchantiophyta</taxon>
        <taxon>Marchantiopsida</taxon>
        <taxon>Marchantiidae</taxon>
        <taxon>Marchantiales</taxon>
        <taxon>Ricciaceae</taxon>
        <taxon>Riccia</taxon>
    </lineage>
</organism>
<evidence type="ECO:0008006" key="3">
    <source>
        <dbReference type="Google" id="ProtNLM"/>
    </source>
</evidence>
<reference evidence="1 2" key="1">
    <citation type="submission" date="2024-09" db="EMBL/GenBank/DDBJ databases">
        <title>Chromosome-scale assembly of Riccia sorocarpa.</title>
        <authorList>
            <person name="Paukszto L."/>
        </authorList>
    </citation>
    <scope>NUCLEOTIDE SEQUENCE [LARGE SCALE GENOMIC DNA]</scope>
    <source>
        <strain evidence="1">LP-2024</strain>
        <tissue evidence="1">Aerial parts of the thallus</tissue>
    </source>
</reference>
<dbReference type="EMBL" id="JBJQOH010000001">
    <property type="protein sequence ID" value="KAL3699850.1"/>
    <property type="molecule type" value="Genomic_DNA"/>
</dbReference>
<keyword evidence="2" id="KW-1185">Reference proteome</keyword>
<name>A0ABD3IBN1_9MARC</name>
<accession>A0ABD3IBN1</accession>
<protein>
    <recommendedName>
        <fullName evidence="3">Reverse transcriptase</fullName>
    </recommendedName>
</protein>
<dbReference type="AlphaFoldDB" id="A0ABD3IBN1"/>
<proteinExistence type="predicted"/>
<evidence type="ECO:0000313" key="1">
    <source>
        <dbReference type="EMBL" id="KAL3699850.1"/>
    </source>
</evidence>
<gene>
    <name evidence="1" type="ORF">R1sor_017872</name>
</gene>
<sequence>MLSKWGTPSTGASGECWRMDATNYARREDLQKGILYHCSARVVPDLLKSLVMALGRPRSSTWIREFGCEVADHRKRFKFLGVWSGRDLTQIEIAEKINDSIECRLRSWVNKFLTFSSRLLLIKHVLTAIPAHHLMSVGLDKKGLTRINRTVRQFLWGTAESGKSKTPLIAWDKLHLPKYSGGLGWTELHTRMRAHLAFNALRLFQRENEGANWMRLAHSILKQHLSQGPRSTWSTQEVLLLSTGIRINGAPVLSKILSAWFQKRWTLLARKSQKSQKG</sequence>
<dbReference type="PANTHER" id="PTHR33116:SF78">
    <property type="entry name" value="OS12G0587133 PROTEIN"/>
    <property type="match status" value="1"/>
</dbReference>
<dbReference type="PANTHER" id="PTHR33116">
    <property type="entry name" value="REVERSE TRANSCRIPTASE ZINC-BINDING DOMAIN-CONTAINING PROTEIN-RELATED-RELATED"/>
    <property type="match status" value="1"/>
</dbReference>